<evidence type="ECO:0000313" key="8">
    <source>
        <dbReference type="EMBL" id="TKI06337.1"/>
    </source>
</evidence>
<feature type="transmembrane region" description="Helical" evidence="7">
    <location>
        <begin position="107"/>
        <end position="129"/>
    </location>
</feature>
<evidence type="ECO:0000256" key="6">
    <source>
        <dbReference type="ARBA" id="ARBA00023136"/>
    </source>
</evidence>
<keyword evidence="6 7" id="KW-0472">Membrane</keyword>
<dbReference type="RefSeq" id="WP_136990184.1">
    <property type="nucleotide sequence ID" value="NZ_SZPQ01000014.1"/>
</dbReference>
<name>A0ABY2SL20_9HYPH</name>
<evidence type="ECO:0000256" key="2">
    <source>
        <dbReference type="ARBA" id="ARBA00008564"/>
    </source>
</evidence>
<evidence type="ECO:0000256" key="5">
    <source>
        <dbReference type="ARBA" id="ARBA00022989"/>
    </source>
</evidence>
<dbReference type="PANTHER" id="PTHR34857">
    <property type="entry name" value="SLL0384 PROTEIN"/>
    <property type="match status" value="1"/>
</dbReference>
<dbReference type="EMBL" id="SZPQ01000014">
    <property type="protein sequence ID" value="TKI06337.1"/>
    <property type="molecule type" value="Genomic_DNA"/>
</dbReference>
<protein>
    <submittedName>
        <fullName evidence="8">Cobalt ECF transporter T component CbiQ</fullName>
    </submittedName>
</protein>
<evidence type="ECO:0000313" key="9">
    <source>
        <dbReference type="Proteomes" id="UP000305202"/>
    </source>
</evidence>
<reference evidence="8 9" key="1">
    <citation type="submission" date="2019-04" db="EMBL/GenBank/DDBJ databases">
        <authorList>
            <person name="Li M."/>
            <person name="Gao C."/>
        </authorList>
    </citation>
    <scope>NUCLEOTIDE SEQUENCE [LARGE SCALE GENOMIC DNA]</scope>
    <source>
        <strain evidence="8 9">BGMRC 2031</strain>
    </source>
</reference>
<feature type="transmembrane region" description="Helical" evidence="7">
    <location>
        <begin position="238"/>
        <end position="256"/>
    </location>
</feature>
<evidence type="ECO:0000256" key="1">
    <source>
        <dbReference type="ARBA" id="ARBA00004651"/>
    </source>
</evidence>
<comment type="similarity">
    <text evidence="2">Belongs to the CbiQ family.</text>
</comment>
<sequence length="258" mass="28673">MALARFTAQAKGPLGRLDGRIKTMVLLSAVIVAAVLDRWYLSLGLWAAASSLFWVMPCDRKALLKRLIMPFGIAWLVFLSLLFTHGAQPLFVVPFHFFSLTAYRDGLFFGVIIFLRIMAAVTLVAALSFSTPMIEILETLRLCKVPATLIDIADMMYRYVFIMQDTAHTMRQAQVSRLGETAPCLRRIKDIGAIAGSILIRSLDKSSRIYQAMLSRGYDEDNHELAFFTDAIAVRDKIVGVAAGVALLLLVVANFIRP</sequence>
<dbReference type="Proteomes" id="UP000305202">
    <property type="component" value="Unassembled WGS sequence"/>
</dbReference>
<organism evidence="8 9">
    <name type="scientific">Martelella alba</name>
    <dbReference type="NCBI Taxonomy" id="2590451"/>
    <lineage>
        <taxon>Bacteria</taxon>
        <taxon>Pseudomonadati</taxon>
        <taxon>Pseudomonadota</taxon>
        <taxon>Alphaproteobacteria</taxon>
        <taxon>Hyphomicrobiales</taxon>
        <taxon>Aurantimonadaceae</taxon>
        <taxon>Martelella</taxon>
    </lineage>
</organism>
<dbReference type="InterPro" id="IPR012809">
    <property type="entry name" value="ECF_CbiQ"/>
</dbReference>
<accession>A0ABY2SL20</accession>
<dbReference type="CDD" id="cd16914">
    <property type="entry name" value="EcfT"/>
    <property type="match status" value="1"/>
</dbReference>
<keyword evidence="3" id="KW-1003">Cell membrane</keyword>
<comment type="caution">
    <text evidence="8">The sequence shown here is derived from an EMBL/GenBank/DDBJ whole genome shotgun (WGS) entry which is preliminary data.</text>
</comment>
<keyword evidence="4 7" id="KW-0812">Transmembrane</keyword>
<dbReference type="Pfam" id="PF02361">
    <property type="entry name" value="CbiQ"/>
    <property type="match status" value="1"/>
</dbReference>
<keyword evidence="5 7" id="KW-1133">Transmembrane helix</keyword>
<dbReference type="PANTHER" id="PTHR34857:SF2">
    <property type="entry name" value="SLL0384 PROTEIN"/>
    <property type="match status" value="1"/>
</dbReference>
<feature type="transmembrane region" description="Helical" evidence="7">
    <location>
        <begin position="24"/>
        <end position="55"/>
    </location>
</feature>
<dbReference type="InterPro" id="IPR003339">
    <property type="entry name" value="ABC/ECF_trnsptr_transmembrane"/>
</dbReference>
<dbReference type="NCBIfam" id="TIGR02454">
    <property type="entry name" value="ECF_T_CbiQ"/>
    <property type="match status" value="1"/>
</dbReference>
<evidence type="ECO:0000256" key="7">
    <source>
        <dbReference type="SAM" id="Phobius"/>
    </source>
</evidence>
<feature type="transmembrane region" description="Helical" evidence="7">
    <location>
        <begin position="67"/>
        <end position="87"/>
    </location>
</feature>
<comment type="subcellular location">
    <subcellularLocation>
        <location evidence="1">Cell membrane</location>
        <topology evidence="1">Multi-pass membrane protein</topology>
    </subcellularLocation>
</comment>
<keyword evidence="9" id="KW-1185">Reference proteome</keyword>
<evidence type="ECO:0000256" key="4">
    <source>
        <dbReference type="ARBA" id="ARBA00022692"/>
    </source>
</evidence>
<gene>
    <name evidence="8" type="primary">cbiQ</name>
    <name evidence="8" type="ORF">FCN80_10890</name>
</gene>
<evidence type="ECO:0000256" key="3">
    <source>
        <dbReference type="ARBA" id="ARBA00022475"/>
    </source>
</evidence>
<dbReference type="InterPro" id="IPR051611">
    <property type="entry name" value="ECF_transporter_component"/>
</dbReference>
<proteinExistence type="inferred from homology"/>